<dbReference type="PANTHER" id="PTHR30290:SF9">
    <property type="entry name" value="OLIGOPEPTIDE-BINDING PROTEIN APPA"/>
    <property type="match status" value="1"/>
</dbReference>
<feature type="domain" description="Solute-binding protein family 5" evidence="5">
    <location>
        <begin position="66"/>
        <end position="439"/>
    </location>
</feature>
<protein>
    <submittedName>
        <fullName evidence="6">Peptide/nickel transport system substrate-binding protein</fullName>
    </submittedName>
</protein>
<keyword evidence="3 4" id="KW-0732">Signal</keyword>
<evidence type="ECO:0000259" key="5">
    <source>
        <dbReference type="Pfam" id="PF00496"/>
    </source>
</evidence>
<evidence type="ECO:0000313" key="7">
    <source>
        <dbReference type="Proteomes" id="UP000295361"/>
    </source>
</evidence>
<dbReference type="InterPro" id="IPR039424">
    <property type="entry name" value="SBP_5"/>
</dbReference>
<sequence>MINRLFRLSAMALAFAASGLTQAATFRMANQGDATSMDPHSLQESFQLSFLGNVYEPLTTRNRKFELEPALATAWRSVNPTTWRFELRKGVKFHDGSPFTADDVIFSLERTRSESSDTKLYVAQIKEIRKVDSHTIDVVTNTPFPILPDLLTGWLIMSKSWSEKNGAAQPTDVRKGKENFATLNANGTGPFSVKSRQPGVKTVLVVNPAWWGKPEHNLTEVVFTPIGNDATRMSALVSGEVDMMEPVPLQDAERLKANPALRVLQASELRTVYIGLDQFRDELLHSSVKGKNPLKDKRVRQALYQAIDIETIRAKIMRGAAQPSGMLLAPGIRGYEGGLDKRLPFSPEAGRQLLTQAGYPEGFELGLQCPNDRYVNDAEICQAVAAMWAKIGIKTTLTAETKTLYFPKALKREVTAYMLGWQPAGNDGHNALWALFNTPQPGGQGQFNLGRYSNPKVDELTQQIAVELDPPKRAALMHDAWKLVVDDVAVLPLHNQQLSWGAKRNVQLVQQPDNSNPLRFVTVN</sequence>
<dbReference type="SUPFAM" id="SSF53850">
    <property type="entry name" value="Periplasmic binding protein-like II"/>
    <property type="match status" value="1"/>
</dbReference>
<dbReference type="PANTHER" id="PTHR30290">
    <property type="entry name" value="PERIPLASMIC BINDING COMPONENT OF ABC TRANSPORTER"/>
    <property type="match status" value="1"/>
</dbReference>
<comment type="caution">
    <text evidence="6">The sequence shown here is derived from an EMBL/GenBank/DDBJ whole genome shotgun (WGS) entry which is preliminary data.</text>
</comment>
<gene>
    <name evidence="6" type="ORF">DES47_105530</name>
</gene>
<feature type="signal peptide" evidence="4">
    <location>
        <begin position="1"/>
        <end position="23"/>
    </location>
</feature>
<dbReference type="Proteomes" id="UP000295361">
    <property type="component" value="Unassembled WGS sequence"/>
</dbReference>
<dbReference type="InParanoid" id="A0A4R6QKP8"/>
<evidence type="ECO:0000256" key="4">
    <source>
        <dbReference type="SAM" id="SignalP"/>
    </source>
</evidence>
<dbReference type="GO" id="GO:0030288">
    <property type="term" value="C:outer membrane-bounded periplasmic space"/>
    <property type="evidence" value="ECO:0007669"/>
    <property type="project" value="UniProtKB-ARBA"/>
</dbReference>
<evidence type="ECO:0000256" key="1">
    <source>
        <dbReference type="ARBA" id="ARBA00005695"/>
    </source>
</evidence>
<dbReference type="GO" id="GO:0015833">
    <property type="term" value="P:peptide transport"/>
    <property type="evidence" value="ECO:0007669"/>
    <property type="project" value="TreeGrafter"/>
</dbReference>
<name>A0A4R6QKP8_9BURK</name>
<dbReference type="PIRSF" id="PIRSF002741">
    <property type="entry name" value="MppA"/>
    <property type="match status" value="1"/>
</dbReference>
<dbReference type="EMBL" id="SNXS01000005">
    <property type="protein sequence ID" value="TDP63523.1"/>
    <property type="molecule type" value="Genomic_DNA"/>
</dbReference>
<evidence type="ECO:0000256" key="3">
    <source>
        <dbReference type="ARBA" id="ARBA00022729"/>
    </source>
</evidence>
<evidence type="ECO:0000256" key="2">
    <source>
        <dbReference type="ARBA" id="ARBA00022448"/>
    </source>
</evidence>
<dbReference type="GO" id="GO:0043190">
    <property type="term" value="C:ATP-binding cassette (ABC) transporter complex"/>
    <property type="evidence" value="ECO:0007669"/>
    <property type="project" value="InterPro"/>
</dbReference>
<dbReference type="PROSITE" id="PS01040">
    <property type="entry name" value="SBP_BACTERIAL_5"/>
    <property type="match status" value="1"/>
</dbReference>
<reference evidence="6 7" key="1">
    <citation type="submission" date="2019-03" db="EMBL/GenBank/DDBJ databases">
        <title>Genomic Encyclopedia of Type Strains, Phase IV (KMG-IV): sequencing the most valuable type-strain genomes for metagenomic binning, comparative biology and taxonomic classification.</title>
        <authorList>
            <person name="Goeker M."/>
        </authorList>
    </citation>
    <scope>NUCLEOTIDE SEQUENCE [LARGE SCALE GENOMIC DNA]</scope>
    <source>
        <strain evidence="6 7">DSM 16998</strain>
    </source>
</reference>
<keyword evidence="7" id="KW-1185">Reference proteome</keyword>
<dbReference type="RefSeq" id="WP_133702680.1">
    <property type="nucleotide sequence ID" value="NZ_SNXS01000005.1"/>
</dbReference>
<dbReference type="AlphaFoldDB" id="A0A4R6QKP8"/>
<dbReference type="GO" id="GO:1904680">
    <property type="term" value="F:peptide transmembrane transporter activity"/>
    <property type="evidence" value="ECO:0007669"/>
    <property type="project" value="TreeGrafter"/>
</dbReference>
<dbReference type="InterPro" id="IPR023765">
    <property type="entry name" value="SBP_5_CS"/>
</dbReference>
<dbReference type="Gene3D" id="3.90.76.10">
    <property type="entry name" value="Dipeptide-binding Protein, Domain 1"/>
    <property type="match status" value="1"/>
</dbReference>
<dbReference type="Gene3D" id="3.40.190.10">
    <property type="entry name" value="Periplasmic binding protein-like II"/>
    <property type="match status" value="1"/>
</dbReference>
<organism evidence="6 7">
    <name type="scientific">Roseateles toxinivorans</name>
    <dbReference type="NCBI Taxonomy" id="270368"/>
    <lineage>
        <taxon>Bacteria</taxon>
        <taxon>Pseudomonadati</taxon>
        <taxon>Pseudomonadota</taxon>
        <taxon>Betaproteobacteria</taxon>
        <taxon>Burkholderiales</taxon>
        <taxon>Sphaerotilaceae</taxon>
        <taxon>Roseateles</taxon>
    </lineage>
</organism>
<feature type="chain" id="PRO_5020452232" evidence="4">
    <location>
        <begin position="24"/>
        <end position="524"/>
    </location>
</feature>
<comment type="similarity">
    <text evidence="1">Belongs to the bacterial solute-binding protein 5 family.</text>
</comment>
<dbReference type="Pfam" id="PF00496">
    <property type="entry name" value="SBP_bac_5"/>
    <property type="match status" value="1"/>
</dbReference>
<proteinExistence type="inferred from homology"/>
<dbReference type="Gene3D" id="3.10.105.10">
    <property type="entry name" value="Dipeptide-binding Protein, Domain 3"/>
    <property type="match status" value="1"/>
</dbReference>
<keyword evidence="2" id="KW-0813">Transport</keyword>
<dbReference type="InterPro" id="IPR030678">
    <property type="entry name" value="Peptide/Ni-bd"/>
</dbReference>
<dbReference type="CDD" id="cd08498">
    <property type="entry name" value="PBP2_NikA_DppA_OppA_like_2"/>
    <property type="match status" value="1"/>
</dbReference>
<accession>A0A4R6QKP8</accession>
<dbReference type="OrthoDB" id="9801799at2"/>
<dbReference type="InterPro" id="IPR000914">
    <property type="entry name" value="SBP_5_dom"/>
</dbReference>
<evidence type="ECO:0000313" key="6">
    <source>
        <dbReference type="EMBL" id="TDP63523.1"/>
    </source>
</evidence>